<feature type="non-terminal residue" evidence="2">
    <location>
        <position position="1"/>
    </location>
</feature>
<gene>
    <name evidence="2" type="ORF">C3L33_13279</name>
</gene>
<keyword evidence="3" id="KW-1185">Reference proteome</keyword>
<comment type="caution">
    <text evidence="2">The sequence shown here is derived from an EMBL/GenBank/DDBJ whole genome shotgun (WGS) entry which is preliminary data.</text>
</comment>
<evidence type="ECO:0000313" key="2">
    <source>
        <dbReference type="EMBL" id="KAE9454823.1"/>
    </source>
</evidence>
<dbReference type="PANTHER" id="PTHR34287">
    <property type="entry name" value="OS06G0551500 PROTEIN-RELATED"/>
    <property type="match status" value="1"/>
</dbReference>
<dbReference type="Proteomes" id="UP000428333">
    <property type="component" value="Linkage Group LG08"/>
</dbReference>
<dbReference type="AlphaFoldDB" id="A0A6A4L5E2"/>
<accession>A0A6A4L5E2</accession>
<dbReference type="OrthoDB" id="1678883at2759"/>
<organism evidence="2 3">
    <name type="scientific">Rhododendron williamsianum</name>
    <dbReference type="NCBI Taxonomy" id="262921"/>
    <lineage>
        <taxon>Eukaryota</taxon>
        <taxon>Viridiplantae</taxon>
        <taxon>Streptophyta</taxon>
        <taxon>Embryophyta</taxon>
        <taxon>Tracheophyta</taxon>
        <taxon>Spermatophyta</taxon>
        <taxon>Magnoliopsida</taxon>
        <taxon>eudicotyledons</taxon>
        <taxon>Gunneridae</taxon>
        <taxon>Pentapetalae</taxon>
        <taxon>asterids</taxon>
        <taxon>Ericales</taxon>
        <taxon>Ericaceae</taxon>
        <taxon>Ericoideae</taxon>
        <taxon>Rhodoreae</taxon>
        <taxon>Rhododendron</taxon>
    </lineage>
</organism>
<name>A0A6A4L5E2_9ERIC</name>
<protein>
    <submittedName>
        <fullName evidence="2">Uncharacterized protein</fullName>
    </submittedName>
</protein>
<sequence>MEIPKEMKMPAEMGIRENMMVVVVVEYLGDSMSKDLLGKFPDYSAFDFDYSQSSLWSPLRKLVYRQNGNNEEDEKEEEHEGLVLVDALKKATVDLKKKIATGTHVFHDKIRMLKQRRKKKKQKAAFDFSPAPVSSPTPRKEDTRDTVIQTQMCSMGADPIRMGWNKLLKVASKRFKKATKKKDPTSHKRLSYPIV</sequence>
<evidence type="ECO:0000256" key="1">
    <source>
        <dbReference type="SAM" id="MobiDB-lite"/>
    </source>
</evidence>
<dbReference type="EMBL" id="QEFC01002095">
    <property type="protein sequence ID" value="KAE9454823.1"/>
    <property type="molecule type" value="Genomic_DNA"/>
</dbReference>
<feature type="region of interest" description="Disordered" evidence="1">
    <location>
        <begin position="175"/>
        <end position="195"/>
    </location>
</feature>
<proteinExistence type="predicted"/>
<dbReference type="PANTHER" id="PTHR34287:SF4">
    <property type="entry name" value="OS04G0504200 PROTEIN"/>
    <property type="match status" value="1"/>
</dbReference>
<feature type="region of interest" description="Disordered" evidence="1">
    <location>
        <begin position="121"/>
        <end position="145"/>
    </location>
</feature>
<evidence type="ECO:0000313" key="3">
    <source>
        <dbReference type="Proteomes" id="UP000428333"/>
    </source>
</evidence>
<reference evidence="2 3" key="1">
    <citation type="journal article" date="2019" name="Genome Biol. Evol.">
        <title>The Rhododendron genome and chromosomal organization provide insight into shared whole-genome duplications across the heath family (Ericaceae).</title>
        <authorList>
            <person name="Soza V.L."/>
            <person name="Lindsley D."/>
            <person name="Waalkes A."/>
            <person name="Ramage E."/>
            <person name="Patwardhan R.P."/>
            <person name="Burton J.N."/>
            <person name="Adey A."/>
            <person name="Kumar A."/>
            <person name="Qiu R."/>
            <person name="Shendure J."/>
            <person name="Hall B."/>
        </authorList>
    </citation>
    <scope>NUCLEOTIDE SEQUENCE [LARGE SCALE GENOMIC DNA]</scope>
    <source>
        <strain evidence="2">RSF 1966-606</strain>
    </source>
</reference>